<reference evidence="2" key="1">
    <citation type="journal article" date="2019" name="Int. J. Syst. Evol. Microbiol.">
        <title>The Global Catalogue of Microorganisms (GCM) 10K type strain sequencing project: providing services to taxonomists for standard genome sequencing and annotation.</title>
        <authorList>
            <consortium name="The Broad Institute Genomics Platform"/>
            <consortium name="The Broad Institute Genome Sequencing Center for Infectious Disease"/>
            <person name="Wu L."/>
            <person name="Ma J."/>
        </authorList>
    </citation>
    <scope>NUCLEOTIDE SEQUENCE [LARGE SCALE GENOMIC DNA]</scope>
    <source>
        <strain evidence="2">CCUG 60559</strain>
    </source>
</reference>
<evidence type="ECO:0000313" key="2">
    <source>
        <dbReference type="Proteomes" id="UP001596506"/>
    </source>
</evidence>
<accession>A0ABW2IXX0</accession>
<organism evidence="1 2">
    <name type="scientific">Marinobacter aromaticivorans</name>
    <dbReference type="NCBI Taxonomy" id="1494078"/>
    <lineage>
        <taxon>Bacteria</taxon>
        <taxon>Pseudomonadati</taxon>
        <taxon>Pseudomonadota</taxon>
        <taxon>Gammaproteobacteria</taxon>
        <taxon>Pseudomonadales</taxon>
        <taxon>Marinobacteraceae</taxon>
        <taxon>Marinobacter</taxon>
    </lineage>
</organism>
<comment type="caution">
    <text evidence="1">The sequence shown here is derived from an EMBL/GenBank/DDBJ whole genome shotgun (WGS) entry which is preliminary data.</text>
</comment>
<keyword evidence="2" id="KW-1185">Reference proteome</keyword>
<evidence type="ECO:0008006" key="3">
    <source>
        <dbReference type="Google" id="ProtNLM"/>
    </source>
</evidence>
<evidence type="ECO:0000313" key="1">
    <source>
        <dbReference type="EMBL" id="MFC7296095.1"/>
    </source>
</evidence>
<protein>
    <recommendedName>
        <fullName evidence="3">Phage protein</fullName>
    </recommendedName>
</protein>
<proteinExistence type="predicted"/>
<sequence>MIDLARETAEICMDMFGEGIIYNGEEKRAIANVEMIELSGYEQAVEQRMTISILTADYPAITPGALVEVRSKSYRVDQQMETQDDPNIMVKLVLR</sequence>
<dbReference type="EMBL" id="JBHTBD010000007">
    <property type="protein sequence ID" value="MFC7296095.1"/>
    <property type="molecule type" value="Genomic_DNA"/>
</dbReference>
<gene>
    <name evidence="1" type="ORF">ACFQQA_15335</name>
</gene>
<name>A0ABW2IXX0_9GAMM</name>
<dbReference type="Proteomes" id="UP001596506">
    <property type="component" value="Unassembled WGS sequence"/>
</dbReference>
<dbReference type="RefSeq" id="WP_100689444.1">
    <property type="nucleotide sequence ID" value="NZ_JBHTBD010000007.1"/>
</dbReference>